<gene>
    <name evidence="1" type="ORF">RN001_010854</name>
</gene>
<dbReference type="PANTHER" id="PTHR20898:SF0">
    <property type="entry name" value="DAEDALUS ON 3-RELATED"/>
    <property type="match status" value="1"/>
</dbReference>
<dbReference type="PANTHER" id="PTHR20898">
    <property type="entry name" value="DAEDALUS ON 3-RELATED-RELATED"/>
    <property type="match status" value="1"/>
</dbReference>
<comment type="caution">
    <text evidence="1">The sequence shown here is derived from an EMBL/GenBank/DDBJ whole genome shotgun (WGS) entry which is preliminary data.</text>
</comment>
<dbReference type="EMBL" id="JARPUR010000004">
    <property type="protein sequence ID" value="KAK4878348.1"/>
    <property type="molecule type" value="Genomic_DNA"/>
</dbReference>
<accession>A0AAN7P8E2</accession>
<dbReference type="Proteomes" id="UP001353858">
    <property type="component" value="Unassembled WGS sequence"/>
</dbReference>
<name>A0AAN7P8E2_9COLE</name>
<feature type="non-terminal residue" evidence="1">
    <location>
        <position position="1"/>
    </location>
</feature>
<sequence>FFQTDYDVKDDRVILLGYNKQFLREMSVVTFKYNRTTNAINVTIHPLVDLTEDNWMVIAQAYKRYGNEYKTFPVHMKFNMCQTYKNNIMGIATYPCGSVSCPALKYQSMSGALFCLCVYLLVPNNALADDIAETAVYSKFFQNDYLVKDVRSSFFGYNKQFLREMSVVMFKYNRTTNAINTTIHPLVDLTEDNWMIITETYKRYGNAFKPFPINVKLNMCRIFKNNIIGLGSFSCGSVTCPVLKGVTQHGCNWRVDYSRLPPFIPDGQYKMVSNSTYNGQYLFHGELSCTIYRKVKMH</sequence>
<evidence type="ECO:0000313" key="2">
    <source>
        <dbReference type="Proteomes" id="UP001353858"/>
    </source>
</evidence>
<dbReference type="AlphaFoldDB" id="A0AAN7P8E2"/>
<dbReference type="Pfam" id="PF06477">
    <property type="entry name" value="DUF1091"/>
    <property type="match status" value="1"/>
</dbReference>
<reference evidence="2" key="1">
    <citation type="submission" date="2023-01" db="EMBL/GenBank/DDBJ databases">
        <title>Key to firefly adult light organ development and bioluminescence: homeobox transcription factors regulate luciferase expression and transportation to peroxisome.</title>
        <authorList>
            <person name="Fu X."/>
        </authorList>
    </citation>
    <scope>NUCLEOTIDE SEQUENCE [LARGE SCALE GENOMIC DNA]</scope>
</reference>
<protein>
    <submittedName>
        <fullName evidence="1">Uncharacterized protein</fullName>
    </submittedName>
</protein>
<evidence type="ECO:0000313" key="1">
    <source>
        <dbReference type="EMBL" id="KAK4878348.1"/>
    </source>
</evidence>
<keyword evidence="2" id="KW-1185">Reference proteome</keyword>
<dbReference type="InterPro" id="IPR010512">
    <property type="entry name" value="DUF1091"/>
</dbReference>
<organism evidence="1 2">
    <name type="scientific">Aquatica leii</name>
    <dbReference type="NCBI Taxonomy" id="1421715"/>
    <lineage>
        <taxon>Eukaryota</taxon>
        <taxon>Metazoa</taxon>
        <taxon>Ecdysozoa</taxon>
        <taxon>Arthropoda</taxon>
        <taxon>Hexapoda</taxon>
        <taxon>Insecta</taxon>
        <taxon>Pterygota</taxon>
        <taxon>Neoptera</taxon>
        <taxon>Endopterygota</taxon>
        <taxon>Coleoptera</taxon>
        <taxon>Polyphaga</taxon>
        <taxon>Elateriformia</taxon>
        <taxon>Elateroidea</taxon>
        <taxon>Lampyridae</taxon>
        <taxon>Luciolinae</taxon>
        <taxon>Aquatica</taxon>
    </lineage>
</organism>
<proteinExistence type="predicted"/>